<dbReference type="EMBL" id="MU266593">
    <property type="protein sequence ID" value="KAH7920244.1"/>
    <property type="molecule type" value="Genomic_DNA"/>
</dbReference>
<protein>
    <submittedName>
        <fullName evidence="1">Uncharacterized protein</fullName>
    </submittedName>
</protein>
<name>A0ACB8B483_9AGAM</name>
<sequence length="72" mass="8060">MQASYLAVQAFENMIGSQFRAIPQDLAMLQAKQFDYSNFNLVVCQTSSKSPSRRNTEDPENHERADCSAASN</sequence>
<accession>A0ACB8B483</accession>
<organism evidence="1 2">
    <name type="scientific">Leucogyrophana mollusca</name>
    <dbReference type="NCBI Taxonomy" id="85980"/>
    <lineage>
        <taxon>Eukaryota</taxon>
        <taxon>Fungi</taxon>
        <taxon>Dikarya</taxon>
        <taxon>Basidiomycota</taxon>
        <taxon>Agaricomycotina</taxon>
        <taxon>Agaricomycetes</taxon>
        <taxon>Agaricomycetidae</taxon>
        <taxon>Boletales</taxon>
        <taxon>Boletales incertae sedis</taxon>
        <taxon>Leucogyrophana</taxon>
    </lineage>
</organism>
<proteinExistence type="predicted"/>
<gene>
    <name evidence="1" type="ORF">BV22DRAFT_1040033</name>
</gene>
<evidence type="ECO:0000313" key="1">
    <source>
        <dbReference type="EMBL" id="KAH7920244.1"/>
    </source>
</evidence>
<dbReference type="Proteomes" id="UP000790709">
    <property type="component" value="Unassembled WGS sequence"/>
</dbReference>
<keyword evidence="2" id="KW-1185">Reference proteome</keyword>
<reference evidence="1" key="1">
    <citation type="journal article" date="2021" name="New Phytol.">
        <title>Evolutionary innovations through gain and loss of genes in the ectomycorrhizal Boletales.</title>
        <authorList>
            <person name="Wu G."/>
            <person name="Miyauchi S."/>
            <person name="Morin E."/>
            <person name="Kuo A."/>
            <person name="Drula E."/>
            <person name="Varga T."/>
            <person name="Kohler A."/>
            <person name="Feng B."/>
            <person name="Cao Y."/>
            <person name="Lipzen A."/>
            <person name="Daum C."/>
            <person name="Hundley H."/>
            <person name="Pangilinan J."/>
            <person name="Johnson J."/>
            <person name="Barry K."/>
            <person name="LaButti K."/>
            <person name="Ng V."/>
            <person name="Ahrendt S."/>
            <person name="Min B."/>
            <person name="Choi I.G."/>
            <person name="Park H."/>
            <person name="Plett J.M."/>
            <person name="Magnuson J."/>
            <person name="Spatafora J.W."/>
            <person name="Nagy L.G."/>
            <person name="Henrissat B."/>
            <person name="Grigoriev I.V."/>
            <person name="Yang Z.L."/>
            <person name="Xu J."/>
            <person name="Martin F.M."/>
        </authorList>
    </citation>
    <scope>NUCLEOTIDE SEQUENCE</scope>
    <source>
        <strain evidence="1">KUC20120723A-06</strain>
    </source>
</reference>
<comment type="caution">
    <text evidence="1">The sequence shown here is derived from an EMBL/GenBank/DDBJ whole genome shotgun (WGS) entry which is preliminary data.</text>
</comment>
<evidence type="ECO:0000313" key="2">
    <source>
        <dbReference type="Proteomes" id="UP000790709"/>
    </source>
</evidence>